<protein>
    <recommendedName>
        <fullName evidence="4">ADPRH</fullName>
    </recommendedName>
</protein>
<dbReference type="Pfam" id="PF15882">
    <property type="entry name" value="DUF4735"/>
    <property type="match status" value="1"/>
</dbReference>
<sequence length="244" mass="26763">MSSPGLPLLLLLLAAPPLQPSRLPPPDTPEGKATITGFILSTLDRATSFLKKRLPEINLDGVVGFRMLEGGTNSSQPCRLSNFCRTFMTRPGCSGYCLSHQLLFFLSARMRGCTKGLFRQSQHYMNIFCANMMDLNRRADAIGYAYPTRDVFMENIVLCGMSGFSDFYKLRWLQAILSWQKPREGCFGEPGLTTGPLSVSPDGCSSHNTAMAVAALGGFLYVLEEYPPAEGKLRPPTMTPPAGH</sequence>
<dbReference type="InterPro" id="IPR031751">
    <property type="entry name" value="DUF4735"/>
</dbReference>
<dbReference type="AlphaFoldDB" id="A0A212CYG1"/>
<dbReference type="PANTHER" id="PTHR33539">
    <property type="entry name" value="UPF0764 PROTEIN C16ORF89"/>
    <property type="match status" value="1"/>
</dbReference>
<reference evidence="2 3" key="1">
    <citation type="journal article" date="2018" name="Mol. Genet. Genomics">
        <title>The red deer Cervus elaphus genome CerEla1.0: sequencing, annotating, genes, and chromosomes.</title>
        <authorList>
            <person name="Bana N.A."/>
            <person name="Nyiri A."/>
            <person name="Nagy J."/>
            <person name="Frank K."/>
            <person name="Nagy T."/>
            <person name="Steger V."/>
            <person name="Schiller M."/>
            <person name="Lakatos P."/>
            <person name="Sugar L."/>
            <person name="Horn P."/>
            <person name="Barta E."/>
            <person name="Orosz L."/>
        </authorList>
    </citation>
    <scope>NUCLEOTIDE SEQUENCE [LARGE SCALE GENOMIC DNA]</scope>
    <source>
        <strain evidence="2">Hungarian</strain>
    </source>
</reference>
<organism evidence="2 3">
    <name type="scientific">Cervus elaphus hippelaphus</name>
    <name type="common">European red deer</name>
    <dbReference type="NCBI Taxonomy" id="46360"/>
    <lineage>
        <taxon>Eukaryota</taxon>
        <taxon>Metazoa</taxon>
        <taxon>Chordata</taxon>
        <taxon>Craniata</taxon>
        <taxon>Vertebrata</taxon>
        <taxon>Euteleostomi</taxon>
        <taxon>Mammalia</taxon>
        <taxon>Eutheria</taxon>
        <taxon>Laurasiatheria</taxon>
        <taxon>Artiodactyla</taxon>
        <taxon>Ruminantia</taxon>
        <taxon>Pecora</taxon>
        <taxon>Cervidae</taxon>
        <taxon>Cervinae</taxon>
        <taxon>Cervus</taxon>
    </lineage>
</organism>
<dbReference type="EMBL" id="MKHE01000010">
    <property type="protein sequence ID" value="OWK11003.1"/>
    <property type="molecule type" value="Genomic_DNA"/>
</dbReference>
<feature type="chain" id="PRO_5012216839" description="ADPRH" evidence="1">
    <location>
        <begin position="21"/>
        <end position="244"/>
    </location>
</feature>
<keyword evidence="3" id="KW-1185">Reference proteome</keyword>
<evidence type="ECO:0000313" key="2">
    <source>
        <dbReference type="EMBL" id="OWK11003.1"/>
    </source>
</evidence>
<comment type="caution">
    <text evidence="2">The sequence shown here is derived from an EMBL/GenBank/DDBJ whole genome shotgun (WGS) entry which is preliminary data.</text>
</comment>
<accession>A0A212CYG1</accession>
<dbReference type="GO" id="GO:0005829">
    <property type="term" value="C:cytosol"/>
    <property type="evidence" value="ECO:0007669"/>
    <property type="project" value="TreeGrafter"/>
</dbReference>
<keyword evidence="1" id="KW-0732">Signal</keyword>
<evidence type="ECO:0000313" key="3">
    <source>
        <dbReference type="Proteomes" id="UP000242450"/>
    </source>
</evidence>
<proteinExistence type="predicted"/>
<name>A0A212CYG1_CEREH</name>
<dbReference type="Proteomes" id="UP000242450">
    <property type="component" value="Chromosome 10"/>
</dbReference>
<dbReference type="PANTHER" id="PTHR33539:SF1">
    <property type="entry name" value="UPF0764 PROTEIN C16ORF89"/>
    <property type="match status" value="1"/>
</dbReference>
<evidence type="ECO:0008006" key="4">
    <source>
        <dbReference type="Google" id="ProtNLM"/>
    </source>
</evidence>
<dbReference type="GO" id="GO:0016020">
    <property type="term" value="C:membrane"/>
    <property type="evidence" value="ECO:0007669"/>
    <property type="project" value="TreeGrafter"/>
</dbReference>
<evidence type="ECO:0000256" key="1">
    <source>
        <dbReference type="SAM" id="SignalP"/>
    </source>
</evidence>
<feature type="signal peptide" evidence="1">
    <location>
        <begin position="1"/>
        <end position="20"/>
    </location>
</feature>
<dbReference type="OrthoDB" id="5949187at2759"/>
<gene>
    <name evidence="2" type="ORF">Celaphus_00006891</name>
</gene>